<protein>
    <recommendedName>
        <fullName evidence="2">Bacteriophage T5 Orf172 DNA-binding domain-containing protein</fullName>
    </recommendedName>
</protein>
<feature type="region of interest" description="Disordered" evidence="1">
    <location>
        <begin position="228"/>
        <end position="256"/>
    </location>
</feature>
<name>A0AAJ0MC57_9PEZI</name>
<evidence type="ECO:0000313" key="4">
    <source>
        <dbReference type="Proteomes" id="UP001275084"/>
    </source>
</evidence>
<evidence type="ECO:0000259" key="2">
    <source>
        <dbReference type="Pfam" id="PF10544"/>
    </source>
</evidence>
<evidence type="ECO:0000313" key="3">
    <source>
        <dbReference type="EMBL" id="KAK3349256.1"/>
    </source>
</evidence>
<reference evidence="3" key="1">
    <citation type="journal article" date="2023" name="Mol. Phylogenet. Evol.">
        <title>Genome-scale phylogeny and comparative genomics of the fungal order Sordariales.</title>
        <authorList>
            <person name="Hensen N."/>
            <person name="Bonometti L."/>
            <person name="Westerberg I."/>
            <person name="Brannstrom I.O."/>
            <person name="Guillou S."/>
            <person name="Cros-Aarteil S."/>
            <person name="Calhoun S."/>
            <person name="Haridas S."/>
            <person name="Kuo A."/>
            <person name="Mondo S."/>
            <person name="Pangilinan J."/>
            <person name="Riley R."/>
            <person name="LaButti K."/>
            <person name="Andreopoulos B."/>
            <person name="Lipzen A."/>
            <person name="Chen C."/>
            <person name="Yan M."/>
            <person name="Daum C."/>
            <person name="Ng V."/>
            <person name="Clum A."/>
            <person name="Steindorff A."/>
            <person name="Ohm R.A."/>
            <person name="Martin F."/>
            <person name="Silar P."/>
            <person name="Natvig D.O."/>
            <person name="Lalanne C."/>
            <person name="Gautier V."/>
            <person name="Ament-Velasquez S.L."/>
            <person name="Kruys A."/>
            <person name="Hutchinson M.I."/>
            <person name="Powell A.J."/>
            <person name="Barry K."/>
            <person name="Miller A.N."/>
            <person name="Grigoriev I.V."/>
            <person name="Debuchy R."/>
            <person name="Gladieux P."/>
            <person name="Hiltunen Thoren M."/>
            <person name="Johannesson H."/>
        </authorList>
    </citation>
    <scope>NUCLEOTIDE SEQUENCE</scope>
    <source>
        <strain evidence="3">CBS 955.72</strain>
    </source>
</reference>
<dbReference type="InterPro" id="IPR053006">
    <property type="entry name" value="Meiosis_regulatory"/>
</dbReference>
<comment type="caution">
    <text evidence="3">The sequence shown here is derived from an EMBL/GenBank/DDBJ whole genome shotgun (WGS) entry which is preliminary data.</text>
</comment>
<dbReference type="AlphaFoldDB" id="A0AAJ0MC57"/>
<gene>
    <name evidence="3" type="ORF">B0T25DRAFT_547545</name>
</gene>
<feature type="region of interest" description="Disordered" evidence="1">
    <location>
        <begin position="144"/>
        <end position="183"/>
    </location>
</feature>
<keyword evidence="4" id="KW-1185">Reference proteome</keyword>
<dbReference type="EMBL" id="JAUIQD010000005">
    <property type="protein sequence ID" value="KAK3349256.1"/>
    <property type="molecule type" value="Genomic_DNA"/>
</dbReference>
<reference evidence="3" key="2">
    <citation type="submission" date="2023-06" db="EMBL/GenBank/DDBJ databases">
        <authorList>
            <consortium name="Lawrence Berkeley National Laboratory"/>
            <person name="Haridas S."/>
            <person name="Hensen N."/>
            <person name="Bonometti L."/>
            <person name="Westerberg I."/>
            <person name="Brannstrom I.O."/>
            <person name="Guillou S."/>
            <person name="Cros-Aarteil S."/>
            <person name="Calhoun S."/>
            <person name="Kuo A."/>
            <person name="Mondo S."/>
            <person name="Pangilinan J."/>
            <person name="Riley R."/>
            <person name="Labutti K."/>
            <person name="Andreopoulos B."/>
            <person name="Lipzen A."/>
            <person name="Chen C."/>
            <person name="Yanf M."/>
            <person name="Daum C."/>
            <person name="Ng V."/>
            <person name="Clum A."/>
            <person name="Steindorff A."/>
            <person name="Ohm R."/>
            <person name="Martin F."/>
            <person name="Silar P."/>
            <person name="Natvig D."/>
            <person name="Lalanne C."/>
            <person name="Gautier V."/>
            <person name="Ament-Velasquez S.L."/>
            <person name="Kruys A."/>
            <person name="Hutchinson M.I."/>
            <person name="Powell A.J."/>
            <person name="Barry K."/>
            <person name="Miller A.N."/>
            <person name="Grigoriev I.V."/>
            <person name="Debuchy R."/>
            <person name="Gladieux P."/>
            <person name="Thoren M.H."/>
            <person name="Johannesson H."/>
        </authorList>
    </citation>
    <scope>NUCLEOTIDE SEQUENCE</scope>
    <source>
        <strain evidence="3">CBS 955.72</strain>
    </source>
</reference>
<feature type="domain" description="Bacteriophage T5 Orf172 DNA-binding" evidence="2">
    <location>
        <begin position="362"/>
        <end position="486"/>
    </location>
</feature>
<organism evidence="3 4">
    <name type="scientific">Lasiosphaeria hispida</name>
    <dbReference type="NCBI Taxonomy" id="260671"/>
    <lineage>
        <taxon>Eukaryota</taxon>
        <taxon>Fungi</taxon>
        <taxon>Dikarya</taxon>
        <taxon>Ascomycota</taxon>
        <taxon>Pezizomycotina</taxon>
        <taxon>Sordariomycetes</taxon>
        <taxon>Sordariomycetidae</taxon>
        <taxon>Sordariales</taxon>
        <taxon>Lasiosphaeriaceae</taxon>
        <taxon>Lasiosphaeria</taxon>
    </lineage>
</organism>
<dbReference type="PANTHER" id="PTHR28094">
    <property type="entry name" value="MEIOTICALLY UP-REGULATED GENE 113 PROTEIN"/>
    <property type="match status" value="1"/>
</dbReference>
<dbReference type="InterPro" id="IPR018306">
    <property type="entry name" value="Phage_T5_Orf172_DNA-bd"/>
</dbReference>
<dbReference type="Proteomes" id="UP001275084">
    <property type="component" value="Unassembled WGS sequence"/>
</dbReference>
<accession>A0AAJ0MC57</accession>
<proteinExistence type="predicted"/>
<evidence type="ECO:0000256" key="1">
    <source>
        <dbReference type="SAM" id="MobiDB-lite"/>
    </source>
</evidence>
<feature type="region of interest" description="Disordered" evidence="1">
    <location>
        <begin position="268"/>
        <end position="346"/>
    </location>
</feature>
<feature type="compositionally biased region" description="Basic and acidic residues" evidence="1">
    <location>
        <begin position="238"/>
        <end position="249"/>
    </location>
</feature>
<dbReference type="Pfam" id="PF10544">
    <property type="entry name" value="T5orf172"/>
    <property type="match status" value="1"/>
</dbReference>
<sequence>MGSSTSTANLLQPHKDGDGYEFRSREQLCTLLQIADPYKTCLHVRDSISCSHPIGPAKRGKVPGLLTNLCSTKFPSPEAGGLLQTLSTCVVCGLGSAATRGYHQLSAREVQDRWYGKLWDEYRLAAGPDLITREAWDIKLGVVIPKTTPPSTPTRKHFPKEDEDDDRSSVYSNPFSEDDVATPETAITNFDDYDSEQPSSPPAVSRRLFLDPLKPKSGLDAHIELKVHDKNQVSGGHGEVKSEVKKESHSPQVPPLHRWLLETAEATSNFDSEGEEEAPIESTPSPATKKNDSLVDNAHHRATTSLDRDVVQPPTTLTTPQPTAPPRPGFRPYAQATPPPSSSQQLLQLTMKVTGSRRRRPGFIYGFTRPSLHGMIKIGSAQEPRNRTHDPVANRLRQWQKQCAHPASDPVTEIFRAPVPRDVTPRQVEELVHLTLKLHRRVEDPPCDKCEGRRRDRVARGRPAGSGGGHDEWFEMGIEMAEKVVRGCVEFVARLPNSKLLALEDEAMQIVQDAISEGRDGDGGTVCLVEVMLRLAEEQGLGRRSVFKLGAKKGVLVSTRTW</sequence>
<feature type="compositionally biased region" description="Basic and acidic residues" evidence="1">
    <location>
        <begin position="289"/>
        <end position="299"/>
    </location>
</feature>
<dbReference type="PANTHER" id="PTHR28094:SF1">
    <property type="entry name" value="MEIOTICALLY UP-REGULATED GENE 113 PROTEIN"/>
    <property type="match status" value="1"/>
</dbReference>